<reference evidence="2" key="1">
    <citation type="journal article" date="2020" name="mSystems">
        <title>Genome- and Community-Level Interaction Insights into Carbon Utilization and Element Cycling Functions of Hydrothermarchaeota in Hydrothermal Sediment.</title>
        <authorList>
            <person name="Zhou Z."/>
            <person name="Liu Y."/>
            <person name="Xu W."/>
            <person name="Pan J."/>
            <person name="Luo Z.H."/>
            <person name="Li M."/>
        </authorList>
    </citation>
    <scope>NUCLEOTIDE SEQUENCE [LARGE SCALE GENOMIC DNA]</scope>
    <source>
        <strain evidence="2">SpSt-767</strain>
    </source>
</reference>
<feature type="domain" description="Sulfatase N-terminal" evidence="1">
    <location>
        <begin position="7"/>
        <end position="358"/>
    </location>
</feature>
<comment type="caution">
    <text evidence="2">The sequence shown here is derived from an EMBL/GenBank/DDBJ whole genome shotgun (WGS) entry which is preliminary data.</text>
</comment>
<evidence type="ECO:0000313" key="2">
    <source>
        <dbReference type="EMBL" id="HHS30480.1"/>
    </source>
</evidence>
<name>A0A7V6A5G8_9BACT</name>
<dbReference type="InterPro" id="IPR052701">
    <property type="entry name" value="GAG_Ulvan_Degrading_Sulfatases"/>
</dbReference>
<sequence>MTPDKLPHIILVVLDTAAARRCSIYGHERETTPGLAQIARNGTLYRSCFATSAWTIPSHLSLFSGLYPSELGLEDKVTRVPELFYTLPEMLRHLGYHTVGISCNGLVGHQRGFEVFFEMDTPFFSEGYHKDKFNTKFIKQATDKELGRLWYFLKYIIQEKRFLFPIQNVIERLYKKYGVDLYEKTSGATERTFKLSKYLIKKYQGQKPLFLFVNLMETHWKYNPPPFYNNIIDLSKQEREKLYQYDHQDFYIKEISPEVMSKIYLLYEQSLYFLDNKLLDFYHFLEAQGVLDKTLLVVTSDHGEALGEHGLWGHIFSLYNEILQIPLVVKYPAGTAAPGESHRLAQLHDLFATLLEVAEAPFPWPESSRSLLSADRDYAFAEHYQNIGLAAIRKQIPDYQPQPFMLPCRCVIDKELFKLIEWADGRLELYDLHRDFEENHDLSKVPDLAPRLQALHRAMVEKLGTFEENV</sequence>
<dbReference type="Pfam" id="PF00884">
    <property type="entry name" value="Sulfatase"/>
    <property type="match status" value="1"/>
</dbReference>
<dbReference type="AlphaFoldDB" id="A0A7V6A5G8"/>
<dbReference type="InterPro" id="IPR017850">
    <property type="entry name" value="Alkaline_phosphatase_core_sf"/>
</dbReference>
<dbReference type="PANTHER" id="PTHR43751">
    <property type="entry name" value="SULFATASE"/>
    <property type="match status" value="1"/>
</dbReference>
<evidence type="ECO:0000259" key="1">
    <source>
        <dbReference type="Pfam" id="PF00884"/>
    </source>
</evidence>
<accession>A0A7V6A5G8</accession>
<dbReference type="SUPFAM" id="SSF53649">
    <property type="entry name" value="Alkaline phosphatase-like"/>
    <property type="match status" value="1"/>
</dbReference>
<dbReference type="InterPro" id="IPR000917">
    <property type="entry name" value="Sulfatase_N"/>
</dbReference>
<dbReference type="EMBL" id="DTGR01000192">
    <property type="protein sequence ID" value="HHS30480.1"/>
    <property type="molecule type" value="Genomic_DNA"/>
</dbReference>
<dbReference type="CDD" id="cd16148">
    <property type="entry name" value="sulfatase_like"/>
    <property type="match status" value="1"/>
</dbReference>
<organism evidence="2">
    <name type="scientific">Desulfobacca acetoxidans</name>
    <dbReference type="NCBI Taxonomy" id="60893"/>
    <lineage>
        <taxon>Bacteria</taxon>
        <taxon>Pseudomonadati</taxon>
        <taxon>Thermodesulfobacteriota</taxon>
        <taxon>Desulfobaccia</taxon>
        <taxon>Desulfobaccales</taxon>
        <taxon>Desulfobaccaceae</taxon>
        <taxon>Desulfobacca</taxon>
    </lineage>
</organism>
<dbReference type="Gene3D" id="3.40.720.10">
    <property type="entry name" value="Alkaline Phosphatase, subunit A"/>
    <property type="match status" value="1"/>
</dbReference>
<gene>
    <name evidence="2" type="ORF">ENV52_12360</name>
</gene>
<proteinExistence type="predicted"/>
<dbReference type="PANTHER" id="PTHR43751:SF3">
    <property type="entry name" value="SULFATASE N-TERMINAL DOMAIN-CONTAINING PROTEIN"/>
    <property type="match status" value="1"/>
</dbReference>
<protein>
    <recommendedName>
        <fullName evidence="1">Sulfatase N-terminal domain-containing protein</fullName>
    </recommendedName>
</protein>